<dbReference type="InterPro" id="IPR000053">
    <property type="entry name" value="Thymidine/pyrmidine_PPase"/>
</dbReference>
<dbReference type="FunFam" id="3.40.1030.10:FF:000003">
    <property type="entry name" value="Pyrimidine-nucleoside phosphorylase"/>
    <property type="match status" value="1"/>
</dbReference>
<dbReference type="Proteomes" id="UP000092086">
    <property type="component" value="Unassembled WGS sequence"/>
</dbReference>
<dbReference type="Pfam" id="PF02885">
    <property type="entry name" value="Glycos_trans_3N"/>
    <property type="match status" value="1"/>
</dbReference>
<dbReference type="Pfam" id="PF00591">
    <property type="entry name" value="Glycos_transf_3"/>
    <property type="match status" value="1"/>
</dbReference>
<dbReference type="EC" id="2.4.2.4" evidence="3"/>
<dbReference type="PIRSF" id="PIRSF000478">
    <property type="entry name" value="TP_PyNP"/>
    <property type="match status" value="1"/>
</dbReference>
<proteinExistence type="inferred from homology"/>
<dbReference type="SUPFAM" id="SSF54680">
    <property type="entry name" value="Pyrimidine nucleoside phosphorylase C-terminal domain"/>
    <property type="match status" value="1"/>
</dbReference>
<organism evidence="11 12">
    <name type="scientific">Mycobacterium alsense</name>
    <dbReference type="NCBI Taxonomy" id="324058"/>
    <lineage>
        <taxon>Bacteria</taxon>
        <taxon>Bacillati</taxon>
        <taxon>Actinomycetota</taxon>
        <taxon>Actinomycetes</taxon>
        <taxon>Mycobacteriales</taxon>
        <taxon>Mycobacteriaceae</taxon>
        <taxon>Mycobacterium</taxon>
    </lineage>
</organism>
<comment type="caution">
    <text evidence="11">The sequence shown here is derived from an EMBL/GenBank/DDBJ whole genome shotgun (WGS) entry which is preliminary data.</text>
</comment>
<comment type="catalytic activity">
    <reaction evidence="6">
        <text>thymidine + phosphate = 2-deoxy-alpha-D-ribose 1-phosphate + thymine</text>
        <dbReference type="Rhea" id="RHEA:16037"/>
        <dbReference type="ChEBI" id="CHEBI:17748"/>
        <dbReference type="ChEBI" id="CHEBI:17821"/>
        <dbReference type="ChEBI" id="CHEBI:43474"/>
        <dbReference type="ChEBI" id="CHEBI:57259"/>
        <dbReference type="EC" id="2.4.2.4"/>
    </reaction>
</comment>
<evidence type="ECO:0000256" key="7">
    <source>
        <dbReference type="ARBA" id="ARBA00056338"/>
    </source>
</evidence>
<dbReference type="GO" id="GO:0009032">
    <property type="term" value="F:thymidine phosphorylase activity"/>
    <property type="evidence" value="ECO:0007669"/>
    <property type="project" value="UniProtKB-EC"/>
</dbReference>
<keyword evidence="5" id="KW-0808">Transferase</keyword>
<dbReference type="AlphaFoldDB" id="A0ABD6NWJ0"/>
<dbReference type="SUPFAM" id="SSF52418">
    <property type="entry name" value="Nucleoside phosphorylase/phosphoribosyltransferase catalytic domain"/>
    <property type="match status" value="1"/>
</dbReference>
<dbReference type="NCBIfam" id="TIGR02644">
    <property type="entry name" value="Y_phosphoryl"/>
    <property type="match status" value="1"/>
</dbReference>
<evidence type="ECO:0000259" key="10">
    <source>
        <dbReference type="SMART" id="SM00941"/>
    </source>
</evidence>
<dbReference type="SMART" id="SM00941">
    <property type="entry name" value="PYNP_C"/>
    <property type="match status" value="1"/>
</dbReference>
<name>A0ABD6NWJ0_9MYCO</name>
<dbReference type="EMBL" id="LZIT01000261">
    <property type="protein sequence ID" value="OBG32186.1"/>
    <property type="molecule type" value="Genomic_DNA"/>
</dbReference>
<evidence type="ECO:0000256" key="9">
    <source>
        <dbReference type="ARBA" id="ARBA00078884"/>
    </source>
</evidence>
<dbReference type="InterPro" id="IPR000312">
    <property type="entry name" value="Glycosyl_Trfase_fam3"/>
</dbReference>
<accession>A0ABD6NWJ0</accession>
<dbReference type="SUPFAM" id="SSF47648">
    <property type="entry name" value="Nucleoside phosphorylase/phosphoribosyltransferase N-terminal domain"/>
    <property type="match status" value="1"/>
</dbReference>
<dbReference type="FunFam" id="1.20.970.10:FF:000004">
    <property type="entry name" value="Thymidine phosphorylase"/>
    <property type="match status" value="1"/>
</dbReference>
<evidence type="ECO:0000256" key="8">
    <source>
        <dbReference type="ARBA" id="ARBA00073594"/>
    </source>
</evidence>
<evidence type="ECO:0000256" key="2">
    <source>
        <dbReference type="ARBA" id="ARBA00011738"/>
    </source>
</evidence>
<gene>
    <name evidence="11" type="ORF">A5672_26280</name>
</gene>
<dbReference type="InterPro" id="IPR013102">
    <property type="entry name" value="PYNP_C"/>
</dbReference>
<dbReference type="Gene3D" id="1.20.970.10">
    <property type="entry name" value="Transferase, Pyrimidine Nucleoside Phosphorylase, Chain C"/>
    <property type="match status" value="1"/>
</dbReference>
<dbReference type="FunFam" id="3.90.1170.30:FF:000005">
    <property type="entry name" value="Thymidine phosphorylase"/>
    <property type="match status" value="1"/>
</dbReference>
<evidence type="ECO:0000313" key="12">
    <source>
        <dbReference type="Proteomes" id="UP000092086"/>
    </source>
</evidence>
<evidence type="ECO:0000256" key="6">
    <source>
        <dbReference type="ARBA" id="ARBA00048550"/>
    </source>
</evidence>
<comment type="subunit">
    <text evidence="2">Homodimer.</text>
</comment>
<dbReference type="InterPro" id="IPR017872">
    <property type="entry name" value="Pyrmidine_PPase_CS"/>
</dbReference>
<feature type="domain" description="Pyrimidine nucleoside phosphorylase C-terminal" evidence="10">
    <location>
        <begin position="335"/>
        <end position="409"/>
    </location>
</feature>
<dbReference type="InterPro" id="IPR036320">
    <property type="entry name" value="Glycosyl_Trfase_fam3_N_dom_sf"/>
</dbReference>
<sequence length="425" mass="43731">MTFDAPTVIRTKRDGGRLSDAAIDWVIAAYTDGRVAEAQMSALLMAIVWRGLDRGELARWTAAMLASGERLDFSDLGVPTVDKHSTGGVGDKITLPLVPLVAACGAAVPQASGRGLGHTGGTLDKLESIAGFTARLSNRRVRDQLRDVGAAIFAAGELAPADAKLYALRDVTATVESLPLIASSVMSKKLAEGAGALVLDVKVGSGALMASEAQSRELAHAMVELGAAHGVPTRALLTDMNRPLGATVGNALEVAEALEVLAGGGPPDVVELTVRLAAEMLELAGIGDRDPARALRDGTAMDRFRQLIAAQGGDLSAPLPVGACAETVTAPRGGTMGDIDAMAVGLAAWRLGAGRSRPGHPVQPGAGVRIHRRPGEPVAAGEPLFTLYTDTPERLGAAMAELDGGFSVADTPPLARPLIVDRIAP</sequence>
<evidence type="ECO:0000313" key="11">
    <source>
        <dbReference type="EMBL" id="OBG32186.1"/>
    </source>
</evidence>
<dbReference type="Gene3D" id="3.90.1170.30">
    <property type="entry name" value="Pyrimidine nucleoside phosphorylase-like, C-terminal domain"/>
    <property type="match status" value="1"/>
</dbReference>
<comment type="similarity">
    <text evidence="1">Belongs to the thymidine/pyrimidine-nucleoside phosphorylase family.</text>
</comment>
<dbReference type="RefSeq" id="WP_068213023.1">
    <property type="nucleotide sequence ID" value="NZ_LZIT01000261.1"/>
</dbReference>
<dbReference type="PANTHER" id="PTHR10515:SF0">
    <property type="entry name" value="THYMIDINE PHOSPHORYLASE"/>
    <property type="match status" value="1"/>
</dbReference>
<dbReference type="Pfam" id="PF07831">
    <property type="entry name" value="PYNP_C"/>
    <property type="match status" value="1"/>
</dbReference>
<dbReference type="InterPro" id="IPR018090">
    <property type="entry name" value="Pyrmidine_PPas_bac/euk"/>
</dbReference>
<dbReference type="InterPro" id="IPR036566">
    <property type="entry name" value="PYNP-like_C_sf"/>
</dbReference>
<dbReference type="Gene3D" id="3.40.1030.10">
    <property type="entry name" value="Nucleoside phosphorylase/phosphoribosyltransferase catalytic domain"/>
    <property type="match status" value="1"/>
</dbReference>
<protein>
    <recommendedName>
        <fullName evidence="8">Thymidine phosphorylase</fullName>
        <ecNumber evidence="3">2.4.2.4</ecNumber>
    </recommendedName>
    <alternativeName>
        <fullName evidence="9">TdRPase</fullName>
    </alternativeName>
</protein>
<evidence type="ECO:0000256" key="4">
    <source>
        <dbReference type="ARBA" id="ARBA00022676"/>
    </source>
</evidence>
<dbReference type="InterPro" id="IPR035902">
    <property type="entry name" value="Nuc_phospho_transferase"/>
</dbReference>
<evidence type="ECO:0000256" key="3">
    <source>
        <dbReference type="ARBA" id="ARBA00011892"/>
    </source>
</evidence>
<dbReference type="InterPro" id="IPR017459">
    <property type="entry name" value="Glycosyl_Trfase_fam3_N_dom"/>
</dbReference>
<evidence type="ECO:0000256" key="5">
    <source>
        <dbReference type="ARBA" id="ARBA00022679"/>
    </source>
</evidence>
<comment type="function">
    <text evidence="7">The enzymes which catalyze the reversible phosphorolysis of pyrimidine nucleosides are involved in the degradation of these compounds and in their utilization as carbon and energy sources, or in the rescue of pyrimidine bases for nucleotide synthesis.</text>
</comment>
<dbReference type="PANTHER" id="PTHR10515">
    <property type="entry name" value="THYMIDINE PHOSPHORYLASE"/>
    <property type="match status" value="1"/>
</dbReference>
<dbReference type="PROSITE" id="PS00647">
    <property type="entry name" value="THYMID_PHOSPHORYLASE"/>
    <property type="match status" value="1"/>
</dbReference>
<evidence type="ECO:0000256" key="1">
    <source>
        <dbReference type="ARBA" id="ARBA00006915"/>
    </source>
</evidence>
<dbReference type="NCBIfam" id="NF004490">
    <property type="entry name" value="PRK05820.1"/>
    <property type="match status" value="1"/>
</dbReference>
<keyword evidence="4" id="KW-0328">Glycosyltransferase</keyword>
<reference evidence="11 12" key="1">
    <citation type="submission" date="2016-06" db="EMBL/GenBank/DDBJ databases">
        <authorList>
            <person name="Sutton G."/>
            <person name="Brinkac L."/>
            <person name="Sanka R."/>
            <person name="Adams M."/>
            <person name="Lau E."/>
            <person name="Sam S."/>
            <person name="Sreng N."/>
            <person name="Him V."/>
            <person name="Kerleguer A."/>
            <person name="Cheng S."/>
        </authorList>
    </citation>
    <scope>NUCLEOTIDE SEQUENCE [LARGE SCALE GENOMIC DNA]</scope>
    <source>
        <strain evidence="11 12">E2978</strain>
    </source>
</reference>